<keyword evidence="1" id="KW-0175">Coiled coil</keyword>
<sequence length="139" mass="15840">MAATTTLVQLLQLSVEYLLQVQESLLTEQQDEAIIRKRTQERVKSLEEQLRQVSAERDLAQTQLRHFRALAHAATDTVRFFGKESTNSRNILQEEDWDCISSENCSDEDELAHQVDASSAQRGALEEREEAKAQHSSLI</sequence>
<accession>A0A7S3JSI5</accession>
<dbReference type="EMBL" id="HBIJ01002717">
    <property type="protein sequence ID" value="CAE0361125.1"/>
    <property type="molecule type" value="Transcribed_RNA"/>
</dbReference>
<proteinExistence type="predicted"/>
<gene>
    <name evidence="3" type="ORF">ALAG00032_LOCUS1857</name>
</gene>
<name>A0A7S3JSI5_9STRA</name>
<evidence type="ECO:0000313" key="3">
    <source>
        <dbReference type="EMBL" id="CAE0361125.1"/>
    </source>
</evidence>
<feature type="compositionally biased region" description="Basic and acidic residues" evidence="2">
    <location>
        <begin position="124"/>
        <end position="133"/>
    </location>
</feature>
<organism evidence="3">
    <name type="scientific">Aureoumbra lagunensis</name>
    <dbReference type="NCBI Taxonomy" id="44058"/>
    <lineage>
        <taxon>Eukaryota</taxon>
        <taxon>Sar</taxon>
        <taxon>Stramenopiles</taxon>
        <taxon>Ochrophyta</taxon>
        <taxon>Pelagophyceae</taxon>
        <taxon>Pelagomonadales</taxon>
        <taxon>Aureoumbra</taxon>
    </lineage>
</organism>
<feature type="coiled-coil region" evidence="1">
    <location>
        <begin position="36"/>
        <end position="63"/>
    </location>
</feature>
<evidence type="ECO:0000256" key="1">
    <source>
        <dbReference type="SAM" id="Coils"/>
    </source>
</evidence>
<protein>
    <recommendedName>
        <fullName evidence="4">Cilium assembly protein DZIP1 N-terminal domain-containing protein</fullName>
    </recommendedName>
</protein>
<reference evidence="3" key="1">
    <citation type="submission" date="2021-01" db="EMBL/GenBank/DDBJ databases">
        <authorList>
            <person name="Corre E."/>
            <person name="Pelletier E."/>
            <person name="Niang G."/>
            <person name="Scheremetjew M."/>
            <person name="Finn R."/>
            <person name="Kale V."/>
            <person name="Holt S."/>
            <person name="Cochrane G."/>
            <person name="Meng A."/>
            <person name="Brown T."/>
            <person name="Cohen L."/>
        </authorList>
    </citation>
    <scope>NUCLEOTIDE SEQUENCE</scope>
    <source>
        <strain evidence="3">CCMP1510</strain>
    </source>
</reference>
<feature type="region of interest" description="Disordered" evidence="2">
    <location>
        <begin position="108"/>
        <end position="139"/>
    </location>
</feature>
<evidence type="ECO:0008006" key="4">
    <source>
        <dbReference type="Google" id="ProtNLM"/>
    </source>
</evidence>
<dbReference type="AlphaFoldDB" id="A0A7S3JSI5"/>
<evidence type="ECO:0000256" key="2">
    <source>
        <dbReference type="SAM" id="MobiDB-lite"/>
    </source>
</evidence>